<dbReference type="RefSeq" id="WP_155317232.1">
    <property type="nucleotide sequence ID" value="NZ_AP021874.1"/>
</dbReference>
<dbReference type="InterPro" id="IPR020053">
    <property type="entry name" value="Ribosome-bd_factorA_CS"/>
</dbReference>
<dbReference type="NCBIfam" id="TIGR00082">
    <property type="entry name" value="rbfA"/>
    <property type="match status" value="1"/>
</dbReference>
<keyword evidence="4" id="KW-1185">Reference proteome</keyword>
<dbReference type="Gene3D" id="3.30.300.20">
    <property type="match status" value="1"/>
</dbReference>
<protein>
    <recommendedName>
        <fullName evidence="2">Ribosome-binding factor A</fullName>
    </recommendedName>
</protein>
<dbReference type="Pfam" id="PF02033">
    <property type="entry name" value="RBFA"/>
    <property type="match status" value="1"/>
</dbReference>
<organism evidence="3 4">
    <name type="scientific">Desulfosarcina alkanivorans</name>
    <dbReference type="NCBI Taxonomy" id="571177"/>
    <lineage>
        <taxon>Bacteria</taxon>
        <taxon>Pseudomonadati</taxon>
        <taxon>Thermodesulfobacteriota</taxon>
        <taxon>Desulfobacteria</taxon>
        <taxon>Desulfobacterales</taxon>
        <taxon>Desulfosarcinaceae</taxon>
        <taxon>Desulfosarcina</taxon>
    </lineage>
</organism>
<dbReference type="SUPFAM" id="SSF89919">
    <property type="entry name" value="Ribosome-binding factor A, RbfA"/>
    <property type="match status" value="1"/>
</dbReference>
<dbReference type="InterPro" id="IPR023799">
    <property type="entry name" value="RbfA_dom_sf"/>
</dbReference>
<evidence type="ECO:0000256" key="2">
    <source>
        <dbReference type="HAMAP-Rule" id="MF_00003"/>
    </source>
</evidence>
<proteinExistence type="inferred from homology"/>
<reference evidence="3 4" key="1">
    <citation type="submission" date="2019-11" db="EMBL/GenBank/DDBJ databases">
        <title>Comparative genomics of hydrocarbon-degrading Desulfosarcina strains.</title>
        <authorList>
            <person name="Watanabe M."/>
            <person name="Kojima H."/>
            <person name="Fukui M."/>
        </authorList>
    </citation>
    <scope>NUCLEOTIDE SEQUENCE [LARGE SCALE GENOMIC DNA]</scope>
    <source>
        <strain evidence="3 4">PL12</strain>
    </source>
</reference>
<sequence length="150" mass="16369">MAATPGFIGTSRSGERIECETIVVTRSFSRAERVGGQVQKVLAGLIQNGISDPRLAQATITGVSMSRDLRIAKVYFATHGGADGEHAALTGFESAKGFIKRELARELGLRYMPDLKFFYDASFDYGAHINRVLKSIQTDDEKNNPTVGEQ</sequence>
<comment type="function">
    <text evidence="2">One of several proteins that assist in the late maturation steps of the functional core of the 30S ribosomal subunit. Associates with free 30S ribosomal subunits (but not with 30S subunits that are part of 70S ribosomes or polysomes). Required for efficient processing of 16S rRNA. May interact with the 5'-terminal helix region of 16S rRNA.</text>
</comment>
<dbReference type="AlphaFoldDB" id="A0A5K7YKU9"/>
<evidence type="ECO:0000256" key="1">
    <source>
        <dbReference type="ARBA" id="ARBA00022517"/>
    </source>
</evidence>
<keyword evidence="1 2" id="KW-0690">Ribosome biogenesis</keyword>
<name>A0A5K7YKU9_9BACT</name>
<dbReference type="InterPro" id="IPR000238">
    <property type="entry name" value="RbfA"/>
</dbReference>
<dbReference type="PANTHER" id="PTHR33515:SF1">
    <property type="entry name" value="RIBOSOME-BINDING FACTOR A, CHLOROPLASTIC-RELATED"/>
    <property type="match status" value="1"/>
</dbReference>
<dbReference type="Proteomes" id="UP000427906">
    <property type="component" value="Chromosome"/>
</dbReference>
<dbReference type="PROSITE" id="PS01319">
    <property type="entry name" value="RBFA"/>
    <property type="match status" value="1"/>
</dbReference>
<accession>A0A5K7YKU9</accession>
<evidence type="ECO:0000313" key="3">
    <source>
        <dbReference type="EMBL" id="BBO69153.1"/>
    </source>
</evidence>
<dbReference type="GO" id="GO:0005829">
    <property type="term" value="C:cytosol"/>
    <property type="evidence" value="ECO:0007669"/>
    <property type="project" value="TreeGrafter"/>
</dbReference>
<dbReference type="OrthoDB" id="307788at2"/>
<comment type="similarity">
    <text evidence="2">Belongs to the RbfA family.</text>
</comment>
<dbReference type="PANTHER" id="PTHR33515">
    <property type="entry name" value="RIBOSOME-BINDING FACTOR A, CHLOROPLASTIC-RELATED"/>
    <property type="match status" value="1"/>
</dbReference>
<comment type="subcellular location">
    <subcellularLocation>
        <location evidence="2">Cytoplasm</location>
    </subcellularLocation>
</comment>
<gene>
    <name evidence="2 3" type="primary">rbfA</name>
    <name evidence="3" type="ORF">DSCA_30830</name>
</gene>
<evidence type="ECO:0000313" key="4">
    <source>
        <dbReference type="Proteomes" id="UP000427906"/>
    </source>
</evidence>
<dbReference type="GO" id="GO:0030490">
    <property type="term" value="P:maturation of SSU-rRNA"/>
    <property type="evidence" value="ECO:0007669"/>
    <property type="project" value="UniProtKB-UniRule"/>
</dbReference>
<comment type="subunit">
    <text evidence="2">Monomer. Binds 30S ribosomal subunits, but not 50S ribosomal subunits or 70S ribosomes.</text>
</comment>
<dbReference type="HAMAP" id="MF_00003">
    <property type="entry name" value="RbfA"/>
    <property type="match status" value="1"/>
</dbReference>
<dbReference type="EMBL" id="AP021874">
    <property type="protein sequence ID" value="BBO69153.1"/>
    <property type="molecule type" value="Genomic_DNA"/>
</dbReference>
<dbReference type="KEGG" id="dalk:DSCA_30830"/>
<dbReference type="GO" id="GO:0043024">
    <property type="term" value="F:ribosomal small subunit binding"/>
    <property type="evidence" value="ECO:0007669"/>
    <property type="project" value="TreeGrafter"/>
</dbReference>
<dbReference type="InterPro" id="IPR015946">
    <property type="entry name" value="KH_dom-like_a/b"/>
</dbReference>
<keyword evidence="2" id="KW-0963">Cytoplasm</keyword>